<keyword evidence="2" id="KW-1185">Reference proteome</keyword>
<dbReference type="EMBL" id="KZ825366">
    <property type="protein sequence ID" value="RAH43121.1"/>
    <property type="molecule type" value="Genomic_DNA"/>
</dbReference>
<accession>A0ACD1G1H5</accession>
<evidence type="ECO:0000313" key="2">
    <source>
        <dbReference type="Proteomes" id="UP000249057"/>
    </source>
</evidence>
<organism evidence="1 2">
    <name type="scientific">Aspergillus brunneoviolaceus CBS 621.78</name>
    <dbReference type="NCBI Taxonomy" id="1450534"/>
    <lineage>
        <taxon>Eukaryota</taxon>
        <taxon>Fungi</taxon>
        <taxon>Dikarya</taxon>
        <taxon>Ascomycota</taxon>
        <taxon>Pezizomycotina</taxon>
        <taxon>Eurotiomycetes</taxon>
        <taxon>Eurotiomycetidae</taxon>
        <taxon>Eurotiales</taxon>
        <taxon>Aspergillaceae</taxon>
        <taxon>Aspergillus</taxon>
        <taxon>Aspergillus subgen. Circumdati</taxon>
    </lineage>
</organism>
<gene>
    <name evidence="1" type="ORF">BO95DRAFT_455358</name>
</gene>
<reference evidence="1" key="1">
    <citation type="submission" date="2018-02" db="EMBL/GenBank/DDBJ databases">
        <title>The genomes of Aspergillus section Nigri reveals drivers in fungal speciation.</title>
        <authorList>
            <consortium name="DOE Joint Genome Institute"/>
            <person name="Vesth T.C."/>
            <person name="Nybo J."/>
            <person name="Theobald S."/>
            <person name="Brandl J."/>
            <person name="Frisvad J.C."/>
            <person name="Nielsen K.F."/>
            <person name="Lyhne E.K."/>
            <person name="Kogle M.E."/>
            <person name="Kuo A."/>
            <person name="Riley R."/>
            <person name="Clum A."/>
            <person name="Nolan M."/>
            <person name="Lipzen A."/>
            <person name="Salamov A."/>
            <person name="Henrissat B."/>
            <person name="Wiebenga A."/>
            <person name="De vries R.P."/>
            <person name="Grigoriev I.V."/>
            <person name="Mortensen U.H."/>
            <person name="Andersen M.R."/>
            <person name="Baker S.E."/>
        </authorList>
    </citation>
    <scope>NUCLEOTIDE SEQUENCE</scope>
    <source>
        <strain evidence="1">CBS 621.78</strain>
    </source>
</reference>
<proteinExistence type="predicted"/>
<name>A0ACD1G1H5_9EURO</name>
<evidence type="ECO:0000313" key="1">
    <source>
        <dbReference type="EMBL" id="RAH43121.1"/>
    </source>
</evidence>
<protein>
    <submittedName>
        <fullName evidence="1">Uncharacterized protein</fullName>
    </submittedName>
</protein>
<dbReference type="Proteomes" id="UP000249057">
    <property type="component" value="Unassembled WGS sequence"/>
</dbReference>
<sequence length="547" mass="64065">MDSSVPEPRQPVASDGDTIAAVRDLTDSIKALSKLIDQENDRREPSRLMSPEEIDAENEAYMAKYTDLWKKHESTPAERQTMQNAYEAAFDRFPTIYRTLGWHGNDDILFDAKVLSRYRDTLLEGLFAIEPYRMNRIFGPLDRSKAAFEYSRLPRLLSILIRIEARRNDALECRDGVCVDCRYFDADQTLRVLIEVGRALRLSRLDGPNEMTLQELLDRCYARRLLSQPAVDEPEILWYQFHLVYDCLTAVEFESQFREIRDPLTLTFYLRHKDKPVYKVFEMVKSHRSVMTGIEPGGLSIEWTDCLDDHLRIFAGRNAIRIFAHPTFFYNGRGLQNKDYHEPIYIELSQTYALLFRPSSNGGLRQLRKVNKSEEVTWLGRRIEVSERFRSQTKLPGTLEIDMTRPSVKRIMENFHRCSLPSTVQAAFDIDNPPTSIKGVSSFDQYKITVTPMREIHSHAPYHPEDIRFMITSIFQHDHYEYFGPRLRKLKTYLDTQQPKTMKQLWVDRRDARMWWTFWGSAFFLFMFLVLCAISAAFQAAIAQRHD</sequence>